<name>A0A0D5ZK43_9BACT</name>
<dbReference type="Proteomes" id="UP000503310">
    <property type="component" value="Chromosome"/>
</dbReference>
<evidence type="ECO:0000313" key="3">
    <source>
        <dbReference type="EMBL" id="QIW62054.1"/>
    </source>
</evidence>
<dbReference type="InterPro" id="IPR036986">
    <property type="entry name" value="S4_RNA-bd_sf"/>
</dbReference>
<evidence type="ECO:0000313" key="6">
    <source>
        <dbReference type="Proteomes" id="UP000290568"/>
    </source>
</evidence>
<keyword evidence="1" id="KW-0694">RNA-binding</keyword>
<protein>
    <submittedName>
        <fullName evidence="2">RNA-binding protein</fullName>
    </submittedName>
    <submittedName>
        <fullName evidence="4">S4-like RNA binding protein</fullName>
    </submittedName>
</protein>
<keyword evidence="6" id="KW-1185">Reference proteome</keyword>
<evidence type="ECO:0000313" key="5">
    <source>
        <dbReference type="Proteomes" id="UP000032722"/>
    </source>
</evidence>
<evidence type="ECO:0000313" key="4">
    <source>
        <dbReference type="EMBL" id="VEU58695.1"/>
    </source>
</evidence>
<dbReference type="Pfam" id="PF13275">
    <property type="entry name" value="S4_2"/>
    <property type="match status" value="1"/>
</dbReference>
<evidence type="ECO:0000256" key="1">
    <source>
        <dbReference type="PROSITE-ProRule" id="PRU00182"/>
    </source>
</evidence>
<dbReference type="EMBL" id="CP047225">
    <property type="protein sequence ID" value="QIW62054.1"/>
    <property type="molecule type" value="Genomic_DNA"/>
</dbReference>
<reference evidence="4 6" key="2">
    <citation type="submission" date="2019-01" db="EMBL/GenBank/DDBJ databases">
        <authorList>
            <consortium name="Pathogen Informatics"/>
        </authorList>
    </citation>
    <scope>NUCLEOTIDE SEQUENCE [LARGE SCALE GENOMIC DNA]</scope>
    <source>
        <strain evidence="4 6">NCTC10183</strain>
    </source>
</reference>
<dbReference type="KEGG" id="mgb:VO56_02885"/>
<dbReference type="HOGENOM" id="CLU_127162_2_2_14"/>
<reference evidence="2 5" key="1">
    <citation type="journal article" date="2015" name="Genome Announc.">
        <title>Complete Genome Sequence of Mycoplasma meleagridis, a Possible Emerging Pathogen in Chickens.</title>
        <authorList>
            <person name="Abolnik C."/>
        </authorList>
    </citation>
    <scope>NUCLEOTIDE SEQUENCE [LARGE SCALE GENOMIC DNA]</scope>
    <source>
        <strain evidence="2 5">B2096 8B</strain>
    </source>
</reference>
<sequence length="70" mass="7712">MIVKIKGDSIKVSQFLKKIGEISTGGQSKSFFDNNTMKINGEAPKGRSSKIKPGDIIWVNDTLIKVESEE</sequence>
<dbReference type="EMBL" id="LR214950">
    <property type="protein sequence ID" value="VEU58695.1"/>
    <property type="molecule type" value="Genomic_DNA"/>
</dbReference>
<dbReference type="AlphaFoldDB" id="A0A0D5ZK43"/>
<evidence type="ECO:0000313" key="7">
    <source>
        <dbReference type="Proteomes" id="UP000503310"/>
    </source>
</evidence>
<dbReference type="RefSeq" id="WP_129620331.1">
    <property type="nucleotide sequence ID" value="NZ_CP047225.1"/>
</dbReference>
<dbReference type="GO" id="GO:0003723">
    <property type="term" value="F:RNA binding"/>
    <property type="evidence" value="ECO:0007669"/>
    <property type="project" value="UniProtKB-KW"/>
</dbReference>
<dbReference type="Proteomes" id="UP000032722">
    <property type="component" value="Chromosome"/>
</dbReference>
<dbReference type="SUPFAM" id="SSF55174">
    <property type="entry name" value="Alpha-L RNA-binding motif"/>
    <property type="match status" value="1"/>
</dbReference>
<dbReference type="Proteomes" id="UP000290568">
    <property type="component" value="Chromosome"/>
</dbReference>
<gene>
    <name evidence="3" type="ORF">GOQ20_01085</name>
    <name evidence="4" type="ORF">NCTC10183_00464</name>
    <name evidence="2" type="ORF">VO56_02885</name>
</gene>
<accession>A0A0D5ZK43</accession>
<reference evidence="3 7" key="3">
    <citation type="submission" date="2019-12" db="EMBL/GenBank/DDBJ databases">
        <title>Sequencing and analysis of the whole genome of Mycoplasma gallinaceum strain Peacock20181011.</title>
        <authorList>
            <person name="Liu X."/>
            <person name="Qin Z."/>
            <person name="Xu H."/>
        </authorList>
    </citation>
    <scope>NUCLEOTIDE SEQUENCE [LARGE SCALE GENOMIC DNA]</scope>
    <source>
        <strain evidence="3 7">Peacock20181011</strain>
    </source>
</reference>
<dbReference type="Gene3D" id="3.10.290.10">
    <property type="entry name" value="RNA-binding S4 domain"/>
    <property type="match status" value="1"/>
</dbReference>
<evidence type="ECO:0000313" key="2">
    <source>
        <dbReference type="EMBL" id="AKA50166.1"/>
    </source>
</evidence>
<dbReference type="STRING" id="29556.VO56_02885"/>
<organism evidence="5">
    <name type="scientific">Mycoplasmopsis gallinacea</name>
    <dbReference type="NCBI Taxonomy" id="29556"/>
    <lineage>
        <taxon>Bacteria</taxon>
        <taxon>Bacillati</taxon>
        <taxon>Mycoplasmatota</taxon>
        <taxon>Mycoplasmoidales</taxon>
        <taxon>Metamycoplasmataceae</taxon>
        <taxon>Mycoplasmopsis</taxon>
    </lineage>
</organism>
<dbReference type="OrthoDB" id="384916at2"/>
<dbReference type="PROSITE" id="PS50889">
    <property type="entry name" value="S4"/>
    <property type="match status" value="1"/>
</dbReference>
<proteinExistence type="predicted"/>
<dbReference type="EMBL" id="CP011021">
    <property type="protein sequence ID" value="AKA50166.1"/>
    <property type="molecule type" value="Genomic_DNA"/>
</dbReference>
<dbReference type="PATRIC" id="fig|29556.3.peg.571"/>